<sequence length="272" mass="29365">MTGVKTTRISVRDRLRPSDPVASWRSWDPKQKAKLDRGRDRLTQKQWKTLSPSKQTDPPPLCPAPPCPTLHPPPPPPLASSTSKSGIRRRRDWWPASSPPSPSAFSIRSGENETSVVMNQRKEQGIWGREKEGHVCLGWSALLVPGLLCVVGVDAGGGGGGPVAGRVAGRPSMRGAASLVVGVSPSVSGCLRLGVVSCTVIVVVLVGSDVEDIDKDKDKDKDKEKKMQTKSCQHSGRHGRRIYSRSSELINIPTVKKYDCSASAPDERANHS</sequence>
<comment type="caution">
    <text evidence="2">The sequence shown here is derived from an EMBL/GenBank/DDBJ whole genome shotgun (WGS) entry which is preliminary data.</text>
</comment>
<evidence type="ECO:0000313" key="3">
    <source>
        <dbReference type="Proteomes" id="UP000253664"/>
    </source>
</evidence>
<dbReference type="AlphaFoldDB" id="A0A367KZG6"/>
<dbReference type="EMBL" id="LKCN02000026">
    <property type="protein sequence ID" value="RCI07561.1"/>
    <property type="molecule type" value="Genomic_DNA"/>
</dbReference>
<accession>A0A367KZG6</accession>
<organism evidence="2 3">
    <name type="scientific">Ophiocordyceps polyrhachis-furcata BCC 54312</name>
    <dbReference type="NCBI Taxonomy" id="1330021"/>
    <lineage>
        <taxon>Eukaryota</taxon>
        <taxon>Fungi</taxon>
        <taxon>Dikarya</taxon>
        <taxon>Ascomycota</taxon>
        <taxon>Pezizomycotina</taxon>
        <taxon>Sordariomycetes</taxon>
        <taxon>Hypocreomycetidae</taxon>
        <taxon>Hypocreales</taxon>
        <taxon>Ophiocordycipitaceae</taxon>
        <taxon>Ophiocordyceps</taxon>
    </lineage>
</organism>
<proteinExistence type="predicted"/>
<feature type="compositionally biased region" description="Polar residues" evidence="1">
    <location>
        <begin position="44"/>
        <end position="56"/>
    </location>
</feature>
<feature type="region of interest" description="Disordered" evidence="1">
    <location>
        <begin position="214"/>
        <end position="248"/>
    </location>
</feature>
<feature type="compositionally biased region" description="Basic and acidic residues" evidence="1">
    <location>
        <begin position="27"/>
        <end position="43"/>
    </location>
</feature>
<evidence type="ECO:0000256" key="1">
    <source>
        <dbReference type="SAM" id="MobiDB-lite"/>
    </source>
</evidence>
<name>A0A367KZG6_9HYPO</name>
<feature type="region of interest" description="Disordered" evidence="1">
    <location>
        <begin position="1"/>
        <end position="116"/>
    </location>
</feature>
<feature type="compositionally biased region" description="Basic and acidic residues" evidence="1">
    <location>
        <begin position="214"/>
        <end position="227"/>
    </location>
</feature>
<evidence type="ECO:0000313" key="2">
    <source>
        <dbReference type="EMBL" id="RCI07561.1"/>
    </source>
</evidence>
<feature type="compositionally biased region" description="Pro residues" evidence="1">
    <location>
        <begin position="57"/>
        <end position="78"/>
    </location>
</feature>
<protein>
    <submittedName>
        <fullName evidence="2">Uncharacterized protein</fullName>
    </submittedName>
</protein>
<keyword evidence="3" id="KW-1185">Reference proteome</keyword>
<gene>
    <name evidence="2" type="ORF">L249_1601</name>
</gene>
<dbReference type="Proteomes" id="UP000253664">
    <property type="component" value="Unassembled WGS sequence"/>
</dbReference>
<reference evidence="2 3" key="1">
    <citation type="journal article" date="2015" name="BMC Genomics">
        <title>Insights from the genome of Ophiocordyceps polyrhachis-furcata to pathogenicity and host specificity in insect fungi.</title>
        <authorList>
            <person name="Wichadakul D."/>
            <person name="Kobmoo N."/>
            <person name="Ingsriswang S."/>
            <person name="Tangphatsornruang S."/>
            <person name="Chantasingh D."/>
            <person name="Luangsa-ard J.J."/>
            <person name="Eurwilaichitr L."/>
        </authorList>
    </citation>
    <scope>NUCLEOTIDE SEQUENCE [LARGE SCALE GENOMIC DNA]</scope>
    <source>
        <strain evidence="2 3">BCC 54312</strain>
    </source>
</reference>